<protein>
    <submittedName>
        <fullName evidence="1">Uncharacterized protein</fullName>
    </submittedName>
</protein>
<proteinExistence type="predicted"/>
<comment type="caution">
    <text evidence="1">The sequence shown here is derived from an EMBL/GenBank/DDBJ whole genome shotgun (WGS) entry which is preliminary data.</text>
</comment>
<dbReference type="EMBL" id="JAJNCT010000014">
    <property type="protein sequence ID" value="MCD2166128.1"/>
    <property type="molecule type" value="Genomic_DNA"/>
</dbReference>
<accession>A0AAW4XYN7</accession>
<sequence>MNIETTAHLQQLIAEEIQSADGDEVVANIYEVVHKIRLLEQPRQVIPIIFRWAEENHSNLIDVEPFRLFIEEQDDYVPALEESISRKPTGLTTWMAYRRANGETDRSKVNYWIAVLQKVLLHPLADEECKQQTENFISIQIKRHV</sequence>
<dbReference type="Proteomes" id="UP001199260">
    <property type="component" value="Unassembled WGS sequence"/>
</dbReference>
<organism evidence="1 2">
    <name type="scientific">Comamonas koreensis</name>
    <dbReference type="NCBI Taxonomy" id="160825"/>
    <lineage>
        <taxon>Bacteria</taxon>
        <taxon>Pseudomonadati</taxon>
        <taxon>Pseudomonadota</taxon>
        <taxon>Betaproteobacteria</taxon>
        <taxon>Burkholderiales</taxon>
        <taxon>Comamonadaceae</taxon>
        <taxon>Comamonas</taxon>
    </lineage>
</organism>
<dbReference type="AlphaFoldDB" id="A0AAW4XYN7"/>
<gene>
    <name evidence="1" type="ORF">LPW39_13425</name>
</gene>
<dbReference type="RefSeq" id="WP_230775661.1">
    <property type="nucleotide sequence ID" value="NZ_JAJNCT010000014.1"/>
</dbReference>
<name>A0AAW4XYN7_9BURK</name>
<keyword evidence="2" id="KW-1185">Reference proteome</keyword>
<reference evidence="1 2" key="1">
    <citation type="submission" date="2021-11" db="EMBL/GenBank/DDBJ databases">
        <title>Genome sequence.</title>
        <authorList>
            <person name="Sun Q."/>
        </authorList>
    </citation>
    <scope>NUCLEOTIDE SEQUENCE [LARGE SCALE GENOMIC DNA]</scope>
    <source>
        <strain evidence="1 2">KCTC 12005</strain>
    </source>
</reference>
<evidence type="ECO:0000313" key="1">
    <source>
        <dbReference type="EMBL" id="MCD2166128.1"/>
    </source>
</evidence>
<evidence type="ECO:0000313" key="2">
    <source>
        <dbReference type="Proteomes" id="UP001199260"/>
    </source>
</evidence>